<dbReference type="EMBL" id="CP006935">
    <property type="protein sequence ID" value="AHC40434.1"/>
    <property type="molecule type" value="Genomic_DNA"/>
</dbReference>
<keyword evidence="2" id="KW-1185">Reference proteome</keyword>
<protein>
    <submittedName>
        <fullName evidence="1">Uncharacterized protein</fullName>
    </submittedName>
</protein>
<evidence type="ECO:0000313" key="1">
    <source>
        <dbReference type="EMBL" id="AHC40434.1"/>
    </source>
</evidence>
<evidence type="ECO:0000313" key="2">
    <source>
        <dbReference type="Proteomes" id="UP000018745"/>
    </source>
</evidence>
<dbReference type="Proteomes" id="UP000018745">
    <property type="component" value="Chromosome"/>
</dbReference>
<sequence length="112" mass="13243">MSKSDNGGKLNLDLDKWLSKIDKIRKKATFKEVGMKFGNEDLEENDKLISPAHDGKYYFAKYINDNIYKLENGMIIQRFHKQDLDKYKDLRYINLNMTKQNKANVVFYLLSL</sequence>
<reference evidence="1 2" key="1">
    <citation type="journal article" date="2014" name="Genome Announc.">
        <title>Complete Genome Sequence of Mycoplasma ovis Strain Michigan, a Hemoplasma of Sheep with Two Distinct 16S rRNA Genes.</title>
        <authorList>
            <person name="Deshuillers P.L."/>
            <person name="Santos A.P."/>
            <person name="do Nascimento N.C."/>
            <person name="Hampel J.A."/>
            <person name="Bergin I.L."/>
            <person name="Dyson M.C."/>
            <person name="Messick J.B."/>
        </authorList>
    </citation>
    <scope>NUCLEOTIDE SEQUENCE [LARGE SCALE GENOMIC DNA]</scope>
    <source>
        <strain evidence="1 2">Michigan</strain>
    </source>
</reference>
<name>A0ABN4BRS6_9MOLU</name>
<organism evidence="1 2">
    <name type="scientific">Mycoplasma ovis str. Michigan</name>
    <dbReference type="NCBI Taxonomy" id="1415773"/>
    <lineage>
        <taxon>Bacteria</taxon>
        <taxon>Bacillati</taxon>
        <taxon>Mycoplasmatota</taxon>
        <taxon>Mollicutes</taxon>
        <taxon>Mycoplasmataceae</taxon>
        <taxon>Mycoplasma</taxon>
    </lineage>
</organism>
<accession>A0ABN4BRS6</accession>
<gene>
    <name evidence="1" type="ORF">OVS_03415</name>
</gene>
<dbReference type="RefSeq" id="WP_024071443.1">
    <property type="nucleotide sequence ID" value="NC_023062.1"/>
</dbReference>
<proteinExistence type="predicted"/>